<keyword evidence="3" id="KW-1185">Reference proteome</keyword>
<protein>
    <submittedName>
        <fullName evidence="2">Uncharacterized protein</fullName>
    </submittedName>
</protein>
<evidence type="ECO:0000313" key="2">
    <source>
        <dbReference type="EMBL" id="AOZ10372.1"/>
    </source>
</evidence>
<dbReference type="RefSeq" id="WP_071072860.1">
    <property type="nucleotide sequence ID" value="NZ_CP017755.1"/>
</dbReference>
<organism evidence="2 3">
    <name type="scientific">Cupriavidus malaysiensis</name>
    <dbReference type="NCBI Taxonomy" id="367825"/>
    <lineage>
        <taxon>Bacteria</taxon>
        <taxon>Pseudomonadati</taxon>
        <taxon>Pseudomonadota</taxon>
        <taxon>Betaproteobacteria</taxon>
        <taxon>Burkholderiales</taxon>
        <taxon>Burkholderiaceae</taxon>
        <taxon>Cupriavidus</taxon>
    </lineage>
</organism>
<gene>
    <name evidence="2" type="ORF">BKK80_32825</name>
</gene>
<feature type="chain" id="PRO_5047516704" evidence="1">
    <location>
        <begin position="33"/>
        <end position="176"/>
    </location>
</feature>
<keyword evidence="1" id="KW-0732">Signal</keyword>
<accession>A0ABM6FEX5</accession>
<dbReference type="Proteomes" id="UP000177515">
    <property type="component" value="Chromosome 2"/>
</dbReference>
<sequence length="176" mass="18140">MKTNPFDRTASGACAAALLAAVLALPAVSAAAADTGYAIGTRLSQAQQAALGGAREVQIGGQAYRVLPDTDSKPRTLSSGASAAEATSLVVNARGVVGESRNEVLVSRVPVQAVQQAVGQLGIRAVSVQYYDHIAISSLRFASFEDTAAARERLKSLLPADAGVDVPVRYSKSTVR</sequence>
<proteinExistence type="predicted"/>
<evidence type="ECO:0000256" key="1">
    <source>
        <dbReference type="SAM" id="SignalP"/>
    </source>
</evidence>
<reference evidence="2 3" key="1">
    <citation type="submission" date="2016-10" db="EMBL/GenBank/DDBJ databases">
        <title>Complete genome sequences of three Cupriavidus strains isolated from various Malaysian environments.</title>
        <authorList>
            <person name="Abdullah A.A.-A."/>
            <person name="Shafie N.A.H."/>
            <person name="Lau N.S."/>
        </authorList>
    </citation>
    <scope>NUCLEOTIDE SEQUENCE [LARGE SCALE GENOMIC DNA]</scope>
    <source>
        <strain evidence="2 3">USMAA1020</strain>
    </source>
</reference>
<evidence type="ECO:0000313" key="3">
    <source>
        <dbReference type="Proteomes" id="UP000177515"/>
    </source>
</evidence>
<feature type="signal peptide" evidence="1">
    <location>
        <begin position="1"/>
        <end position="32"/>
    </location>
</feature>
<dbReference type="EMBL" id="CP017755">
    <property type="protein sequence ID" value="AOZ10372.1"/>
    <property type="molecule type" value="Genomic_DNA"/>
</dbReference>
<name>A0ABM6FEX5_9BURK</name>